<name>W1IM57_9GAMM</name>
<comment type="caution">
    <text evidence="1">The sequence shown here is derived from an EMBL/GenBank/DDBJ whole genome shotgun (WGS) entry which is preliminary data.</text>
</comment>
<reference evidence="1 2" key="1">
    <citation type="submission" date="2013-11" db="EMBL/GenBank/DDBJ databases">
        <title>Draft genome sequence and annotation of the entomopathogenic bacterium, Xenorhabdus cabanillasi strain JM26.</title>
        <authorList>
            <person name="Gualtieri M."/>
            <person name="Ogier J.C."/>
            <person name="Pages S."/>
            <person name="Givaudan A."/>
            <person name="Gaudriault S."/>
        </authorList>
    </citation>
    <scope>NUCLEOTIDE SEQUENCE [LARGE SCALE GENOMIC DNA]</scope>
    <source>
        <strain evidence="1 2">JM26</strain>
    </source>
</reference>
<proteinExistence type="predicted"/>
<protein>
    <submittedName>
        <fullName evidence="1">Uncharacterized protein</fullName>
    </submittedName>
</protein>
<dbReference type="EMBL" id="CBXE010000020">
    <property type="protein sequence ID" value="CDL79514.1"/>
    <property type="molecule type" value="Genomic_DNA"/>
</dbReference>
<accession>W1IM57</accession>
<dbReference type="Proteomes" id="UP000019197">
    <property type="component" value="Unassembled WGS sequence"/>
</dbReference>
<gene>
    <name evidence="1" type="ORF">XCR1_1160027</name>
</gene>
<evidence type="ECO:0000313" key="1">
    <source>
        <dbReference type="EMBL" id="CDL79514.1"/>
    </source>
</evidence>
<evidence type="ECO:0000313" key="2">
    <source>
        <dbReference type="Proteomes" id="UP000019197"/>
    </source>
</evidence>
<organism evidence="1 2">
    <name type="scientific">Xenorhabdus cabanillasii JM26</name>
    <dbReference type="NCBI Taxonomy" id="1427517"/>
    <lineage>
        <taxon>Bacteria</taxon>
        <taxon>Pseudomonadati</taxon>
        <taxon>Pseudomonadota</taxon>
        <taxon>Gammaproteobacteria</taxon>
        <taxon>Enterobacterales</taxon>
        <taxon>Morganellaceae</taxon>
        <taxon>Xenorhabdus</taxon>
    </lineage>
</organism>
<sequence length="50" mass="5559">MCLFFESAFSSEFMLLALLMRYGAWSCGTYPKLTYKAGYKTGEGGICSIN</sequence>
<dbReference type="AlphaFoldDB" id="W1IM57"/>